<dbReference type="AlphaFoldDB" id="X1R4R4"/>
<reference evidence="1" key="1">
    <citation type="journal article" date="2014" name="Front. Microbiol.">
        <title>High frequency of phylogenetically diverse reductive dehalogenase-homologous genes in deep subseafloor sedimentary metagenomes.</title>
        <authorList>
            <person name="Kawai M."/>
            <person name="Futagami T."/>
            <person name="Toyoda A."/>
            <person name="Takaki Y."/>
            <person name="Nishi S."/>
            <person name="Hori S."/>
            <person name="Arai W."/>
            <person name="Tsubouchi T."/>
            <person name="Morono Y."/>
            <person name="Uchiyama I."/>
            <person name="Ito T."/>
            <person name="Fujiyama A."/>
            <person name="Inagaki F."/>
            <person name="Takami H."/>
        </authorList>
    </citation>
    <scope>NUCLEOTIDE SEQUENCE</scope>
    <source>
        <strain evidence="1">Expedition CK06-06</strain>
    </source>
</reference>
<organism evidence="1">
    <name type="scientific">marine sediment metagenome</name>
    <dbReference type="NCBI Taxonomy" id="412755"/>
    <lineage>
        <taxon>unclassified sequences</taxon>
        <taxon>metagenomes</taxon>
        <taxon>ecological metagenomes</taxon>
    </lineage>
</organism>
<dbReference type="EMBL" id="BARW01007750">
    <property type="protein sequence ID" value="GAI75747.1"/>
    <property type="molecule type" value="Genomic_DNA"/>
</dbReference>
<protein>
    <submittedName>
        <fullName evidence="1">Uncharacterized protein</fullName>
    </submittedName>
</protein>
<gene>
    <name evidence="1" type="ORF">S12H4_16062</name>
</gene>
<proteinExistence type="predicted"/>
<feature type="non-terminal residue" evidence="1">
    <location>
        <position position="34"/>
    </location>
</feature>
<accession>X1R4R4</accession>
<name>X1R4R4_9ZZZZ</name>
<comment type="caution">
    <text evidence="1">The sequence shown here is derived from an EMBL/GenBank/DDBJ whole genome shotgun (WGS) entry which is preliminary data.</text>
</comment>
<sequence>MKTNFPQMIRVIQKFDNRVLDNIPEQIGSQINNW</sequence>
<evidence type="ECO:0000313" key="1">
    <source>
        <dbReference type="EMBL" id="GAI75747.1"/>
    </source>
</evidence>